<organism evidence="2 3">
    <name type="scientific">Desmophyllum pertusum</name>
    <dbReference type="NCBI Taxonomy" id="174260"/>
    <lineage>
        <taxon>Eukaryota</taxon>
        <taxon>Metazoa</taxon>
        <taxon>Cnidaria</taxon>
        <taxon>Anthozoa</taxon>
        <taxon>Hexacorallia</taxon>
        <taxon>Scleractinia</taxon>
        <taxon>Caryophylliina</taxon>
        <taxon>Caryophylliidae</taxon>
        <taxon>Desmophyllum</taxon>
    </lineage>
</organism>
<evidence type="ECO:0000313" key="3">
    <source>
        <dbReference type="Proteomes" id="UP001163046"/>
    </source>
</evidence>
<accession>A0A9W9YSK7</accession>
<dbReference type="AlphaFoldDB" id="A0A9W9YSK7"/>
<evidence type="ECO:0000313" key="2">
    <source>
        <dbReference type="EMBL" id="KAJ7365451.1"/>
    </source>
</evidence>
<evidence type="ECO:0000256" key="1">
    <source>
        <dbReference type="SAM" id="MobiDB-lite"/>
    </source>
</evidence>
<dbReference type="EMBL" id="MU827303">
    <property type="protein sequence ID" value="KAJ7365451.1"/>
    <property type="molecule type" value="Genomic_DNA"/>
</dbReference>
<keyword evidence="3" id="KW-1185">Reference proteome</keyword>
<dbReference type="Proteomes" id="UP001163046">
    <property type="component" value="Unassembled WGS sequence"/>
</dbReference>
<feature type="compositionally biased region" description="Polar residues" evidence="1">
    <location>
        <begin position="253"/>
        <end position="275"/>
    </location>
</feature>
<protein>
    <submittedName>
        <fullName evidence="2">Uncharacterized protein</fullName>
    </submittedName>
</protein>
<feature type="region of interest" description="Disordered" evidence="1">
    <location>
        <begin position="226"/>
        <end position="304"/>
    </location>
</feature>
<proteinExistence type="predicted"/>
<name>A0A9W9YSK7_9CNID</name>
<reference evidence="2" key="1">
    <citation type="submission" date="2023-01" db="EMBL/GenBank/DDBJ databases">
        <title>Genome assembly of the deep-sea coral Lophelia pertusa.</title>
        <authorList>
            <person name="Herrera S."/>
            <person name="Cordes E."/>
        </authorList>
    </citation>
    <scope>NUCLEOTIDE SEQUENCE</scope>
    <source>
        <strain evidence="2">USNM1676648</strain>
        <tissue evidence="2">Polyp</tissue>
    </source>
</reference>
<gene>
    <name evidence="2" type="ORF">OS493_005559</name>
</gene>
<comment type="caution">
    <text evidence="2">The sequence shown here is derived from an EMBL/GenBank/DDBJ whole genome shotgun (WGS) entry which is preliminary data.</text>
</comment>
<sequence>MFVFRRVNVSDMAANRYYIKKVYSKSAEVEGVHCPRREVGSVSIQKIPSAEGIRKEKKRKLEAILAAADIRQMPKLMCVDKPTTLESIARENGPVTTSNSTNNSSTMMRHSRGVLDQRDKGEESMPQIKQCYSLLDRREDDTAFFAKKSQNKSTSVAVAMTSSVTMTTAPSEAKGLPSNAVDPGCIVYISNSAPQTPSSGATRHSRPGYLVPVYKTNTREPAYAFLPAGAQRPPHRVGDKSSLEDRAPDHKSSSCTSVASANTRSTGSQFSTTGIKETHAASAPEKGGKIAQLSQPHPPLYRDNTSQNTRVHSAGYGSSTTTVTSAHINGGLPSSNAERITSRSIYRMHMRNSTKQLLTLVPREFQERK</sequence>
<feature type="compositionally biased region" description="Basic and acidic residues" evidence="1">
    <location>
        <begin position="236"/>
        <end position="252"/>
    </location>
</feature>